<dbReference type="EMBL" id="JACCFS010000001">
    <property type="protein sequence ID" value="NYJ36608.1"/>
    <property type="molecule type" value="Genomic_DNA"/>
</dbReference>
<dbReference type="AlphaFoldDB" id="A0A7Z0EQV9"/>
<evidence type="ECO:0000313" key="2">
    <source>
        <dbReference type="Proteomes" id="UP000572051"/>
    </source>
</evidence>
<reference evidence="1 2" key="1">
    <citation type="submission" date="2020-07" db="EMBL/GenBank/DDBJ databases">
        <title>Sequencing the genomes of 1000 actinobacteria strains.</title>
        <authorList>
            <person name="Klenk H.-P."/>
        </authorList>
    </citation>
    <scope>NUCLEOTIDE SEQUENCE [LARGE SCALE GENOMIC DNA]</scope>
    <source>
        <strain evidence="1 2">DSM 44442</strain>
    </source>
</reference>
<protein>
    <submittedName>
        <fullName evidence="1">Uncharacterized protein</fullName>
    </submittedName>
</protein>
<organism evidence="1 2">
    <name type="scientific">Nocardiopsis aegyptia</name>
    <dbReference type="NCBI Taxonomy" id="220378"/>
    <lineage>
        <taxon>Bacteria</taxon>
        <taxon>Bacillati</taxon>
        <taxon>Actinomycetota</taxon>
        <taxon>Actinomycetes</taxon>
        <taxon>Streptosporangiales</taxon>
        <taxon>Nocardiopsidaceae</taxon>
        <taxon>Nocardiopsis</taxon>
    </lineage>
</organism>
<comment type="caution">
    <text evidence="1">The sequence shown here is derived from an EMBL/GenBank/DDBJ whole genome shotgun (WGS) entry which is preliminary data.</text>
</comment>
<keyword evidence="2" id="KW-1185">Reference proteome</keyword>
<dbReference type="RefSeq" id="WP_246406371.1">
    <property type="nucleotide sequence ID" value="NZ_JACCFS010000001.1"/>
</dbReference>
<evidence type="ECO:0000313" key="1">
    <source>
        <dbReference type="EMBL" id="NYJ36608.1"/>
    </source>
</evidence>
<dbReference type="Proteomes" id="UP000572051">
    <property type="component" value="Unassembled WGS sequence"/>
</dbReference>
<proteinExistence type="predicted"/>
<name>A0A7Z0EQV9_9ACTN</name>
<gene>
    <name evidence="1" type="ORF">HNR10_004489</name>
</gene>
<accession>A0A7Z0EQV9</accession>
<sequence>MSASDPTRGSPLGIAGLIFDRLAPAPVGGRGVRPRVVRAWTNVADRRDVVALVKELEPLFGGIDDVPVDNGPKAHDAVPYLTSKEVGRAVAAALAG</sequence>